<keyword evidence="2" id="KW-1185">Reference proteome</keyword>
<reference evidence="2" key="2">
    <citation type="journal article" date="2016" name="Int. J. Syst. Evol. Microbiol.">
        <title>Complete genome sequence and cell structure of Limnochorda pilosa, a Gram-negative spore-former within the phylum Firmicutes.</title>
        <authorList>
            <person name="Watanabe M."/>
            <person name="Kojima H."/>
            <person name="Fukui M."/>
        </authorList>
    </citation>
    <scope>NUCLEOTIDE SEQUENCE [LARGE SCALE GENOMIC DNA]</scope>
    <source>
        <strain evidence="2">HC45</strain>
    </source>
</reference>
<proteinExistence type="predicted"/>
<reference evidence="2" key="1">
    <citation type="submission" date="2015-07" db="EMBL/GenBank/DDBJ databases">
        <title>Complete genome sequence and phylogenetic analysis of Limnochorda pilosa.</title>
        <authorList>
            <person name="Watanabe M."/>
            <person name="Kojima H."/>
            <person name="Fukui M."/>
        </authorList>
    </citation>
    <scope>NUCLEOTIDE SEQUENCE [LARGE SCALE GENOMIC DNA]</scope>
    <source>
        <strain evidence="2">HC45</strain>
    </source>
</reference>
<dbReference type="Proteomes" id="UP000065807">
    <property type="component" value="Chromosome"/>
</dbReference>
<accession>A0A0K2SGK4</accession>
<gene>
    <name evidence="1" type="ORF">LIP_0363</name>
</gene>
<sequence>MHAASAILVRVIRRLILRIRLLQLGTNIGGGRSPPAIPPLVPAVALASLLNPQAPIAQAACFEQPATAGTRSTPTAAIRLSPRLQGLGDGRVPGGLQIDRVLARTARHDH</sequence>
<evidence type="ECO:0000313" key="1">
    <source>
        <dbReference type="EMBL" id="BAS26220.1"/>
    </source>
</evidence>
<dbReference type="AlphaFoldDB" id="A0A0K2SGK4"/>
<protein>
    <submittedName>
        <fullName evidence="1">Uncharacterized protein</fullName>
    </submittedName>
</protein>
<name>A0A0K2SGK4_LIMPI</name>
<dbReference type="KEGG" id="lpil:LIP_0363"/>
<dbReference type="EMBL" id="AP014924">
    <property type="protein sequence ID" value="BAS26220.1"/>
    <property type="molecule type" value="Genomic_DNA"/>
</dbReference>
<evidence type="ECO:0000313" key="2">
    <source>
        <dbReference type="Proteomes" id="UP000065807"/>
    </source>
</evidence>
<organism evidence="1 2">
    <name type="scientific">Limnochorda pilosa</name>
    <dbReference type="NCBI Taxonomy" id="1555112"/>
    <lineage>
        <taxon>Bacteria</taxon>
        <taxon>Bacillati</taxon>
        <taxon>Bacillota</taxon>
        <taxon>Limnochordia</taxon>
        <taxon>Limnochordales</taxon>
        <taxon>Limnochordaceae</taxon>
        <taxon>Limnochorda</taxon>
    </lineage>
</organism>